<organism evidence="3">
    <name type="scientific">Amphora coffeiformis</name>
    <dbReference type="NCBI Taxonomy" id="265554"/>
    <lineage>
        <taxon>Eukaryota</taxon>
        <taxon>Sar</taxon>
        <taxon>Stramenopiles</taxon>
        <taxon>Ochrophyta</taxon>
        <taxon>Bacillariophyta</taxon>
        <taxon>Bacillariophyceae</taxon>
        <taxon>Bacillariophycidae</taxon>
        <taxon>Thalassiophysales</taxon>
        <taxon>Catenulaceae</taxon>
        <taxon>Amphora</taxon>
    </lineage>
</organism>
<reference evidence="3" key="1">
    <citation type="submission" date="2021-01" db="EMBL/GenBank/DDBJ databases">
        <authorList>
            <person name="Corre E."/>
            <person name="Pelletier E."/>
            <person name="Niang G."/>
            <person name="Scheremetjew M."/>
            <person name="Finn R."/>
            <person name="Kale V."/>
            <person name="Holt S."/>
            <person name="Cochrane G."/>
            <person name="Meng A."/>
            <person name="Brown T."/>
            <person name="Cohen L."/>
        </authorList>
    </citation>
    <scope>NUCLEOTIDE SEQUENCE</scope>
    <source>
        <strain evidence="3">CCMP127</strain>
    </source>
</reference>
<dbReference type="Pfam" id="PF13650">
    <property type="entry name" value="Asp_protease_2"/>
    <property type="match status" value="1"/>
</dbReference>
<keyword evidence="1" id="KW-0732">Signal</keyword>
<dbReference type="EMBL" id="HBIM01002839">
    <property type="protein sequence ID" value="CAE0404336.1"/>
    <property type="molecule type" value="Transcribed_RNA"/>
</dbReference>
<accession>A0A6S8JSP9</accession>
<dbReference type="GO" id="GO:0004190">
    <property type="term" value="F:aspartic-type endopeptidase activity"/>
    <property type="evidence" value="ECO:0007669"/>
    <property type="project" value="InterPro"/>
</dbReference>
<protein>
    <recommendedName>
        <fullName evidence="4">Peptidase A2 domain-containing protein</fullName>
    </recommendedName>
</protein>
<gene>
    <name evidence="2" type="ORF">ACOF00016_LOCUS2484</name>
    <name evidence="3" type="ORF">ACOF00016_LOCUS2485</name>
</gene>
<dbReference type="Gene3D" id="2.40.70.10">
    <property type="entry name" value="Acid Proteases"/>
    <property type="match status" value="1"/>
</dbReference>
<dbReference type="InterPro" id="IPR001969">
    <property type="entry name" value="Aspartic_peptidase_AS"/>
</dbReference>
<sequence length="411" mass="44815">MKMKVVLLLSLLLLRVRRETAFTPTTKAAARRYQSTQLLYKFGKDPGTTPALSTITTSTTTAQPLVDVPLQMLKLPRFALGQGPVTMPLQIQGQGPFRFMVDTGMTRELIAPQLQDMIQCSSDKTAGKHNNEPQGIAAGGVVTQAQPTVEIDGFTLSDGVHPDIPLPTLQAMVGDFAQIRLDPQRPVAGMLGMDVLFQQFDVDMDFPAGRMRLWAPGTAAQQSKGMVEIPAVVLNESLLLGTRIRGKLASSKNNGKEESMSQPCVGIIDTGSTFSTINWEAAKCMGLPPKTNKWKYNMLVSPPIVAAGMDNTSLKMPTKKIQFSYCGNTIENKDTTIVGFESPPEYWKPWVPVVAGVGDLPVFELLLGSENKPFHGPAAIIGMDVLSQRRLIFEAAKNPSQRARRIFVSSQ</sequence>
<proteinExistence type="predicted"/>
<evidence type="ECO:0000313" key="3">
    <source>
        <dbReference type="EMBL" id="CAE0404338.1"/>
    </source>
</evidence>
<name>A0A6S8JSP9_9STRA</name>
<dbReference type="AlphaFoldDB" id="A0A6S8JSP9"/>
<dbReference type="InterPro" id="IPR021109">
    <property type="entry name" value="Peptidase_aspartic_dom_sf"/>
</dbReference>
<evidence type="ECO:0000256" key="1">
    <source>
        <dbReference type="SAM" id="SignalP"/>
    </source>
</evidence>
<evidence type="ECO:0008006" key="4">
    <source>
        <dbReference type="Google" id="ProtNLM"/>
    </source>
</evidence>
<feature type="signal peptide" evidence="1">
    <location>
        <begin position="1"/>
        <end position="21"/>
    </location>
</feature>
<dbReference type="GO" id="GO:0006508">
    <property type="term" value="P:proteolysis"/>
    <property type="evidence" value="ECO:0007669"/>
    <property type="project" value="InterPro"/>
</dbReference>
<dbReference type="PROSITE" id="PS00141">
    <property type="entry name" value="ASP_PROTEASE"/>
    <property type="match status" value="1"/>
</dbReference>
<feature type="chain" id="PRO_5036393519" description="Peptidase A2 domain-containing protein" evidence="1">
    <location>
        <begin position="22"/>
        <end position="411"/>
    </location>
</feature>
<evidence type="ECO:0000313" key="2">
    <source>
        <dbReference type="EMBL" id="CAE0404336.1"/>
    </source>
</evidence>
<dbReference type="EMBL" id="HBIM01002840">
    <property type="protein sequence ID" value="CAE0404338.1"/>
    <property type="molecule type" value="Transcribed_RNA"/>
</dbReference>